<comment type="function">
    <text evidence="11 14">The main replicative DNA helicase, it participates in initiation and elongation during chromosome replication. Travels ahead of the DNA replisome, separating dsDNA into templates for DNA synthesis. A processive ATP-dependent 5'-3' DNA helicase it has DNA-dependent ATPase activity.</text>
</comment>
<organism evidence="17 18">
    <name type="scientific">Pseudophaeobacter arcticus</name>
    <dbReference type="NCBI Taxonomy" id="385492"/>
    <lineage>
        <taxon>Bacteria</taxon>
        <taxon>Pseudomonadati</taxon>
        <taxon>Pseudomonadota</taxon>
        <taxon>Alphaproteobacteria</taxon>
        <taxon>Rhodobacterales</taxon>
        <taxon>Paracoccaceae</taxon>
        <taxon>Pseudophaeobacter</taxon>
    </lineage>
</organism>
<keyword evidence="10" id="KW-0413">Isomerase</keyword>
<evidence type="ECO:0000256" key="2">
    <source>
        <dbReference type="ARBA" id="ARBA00011643"/>
    </source>
</evidence>
<reference evidence="17 18" key="1">
    <citation type="submission" date="2024-04" db="EMBL/GenBank/DDBJ databases">
        <title>Draft genome sequence of Pseudophaeobacter arcticus NBRC 116598.</title>
        <authorList>
            <person name="Miyakawa T."/>
            <person name="Kusuya Y."/>
            <person name="Miura T."/>
        </authorList>
    </citation>
    <scope>NUCLEOTIDE SEQUENCE [LARGE SCALE GENOMIC DNA]</scope>
    <source>
        <strain evidence="17 18">SU-CL00105</strain>
    </source>
</reference>
<feature type="region of interest" description="Disordered" evidence="15">
    <location>
        <begin position="1"/>
        <end position="21"/>
    </location>
</feature>
<evidence type="ECO:0000256" key="11">
    <source>
        <dbReference type="ARBA" id="ARBA00044932"/>
    </source>
</evidence>
<evidence type="ECO:0000256" key="13">
    <source>
        <dbReference type="NCBIfam" id="TIGR00665"/>
    </source>
</evidence>
<dbReference type="CDD" id="cd00984">
    <property type="entry name" value="DnaB_C"/>
    <property type="match status" value="1"/>
</dbReference>
<evidence type="ECO:0000313" key="17">
    <source>
        <dbReference type="EMBL" id="GAA6196220.1"/>
    </source>
</evidence>
<keyword evidence="18" id="KW-1185">Reference proteome</keyword>
<name>A0ABQ0AK20_9RHOB</name>
<dbReference type="Proteomes" id="UP001441944">
    <property type="component" value="Unassembled WGS sequence"/>
</dbReference>
<dbReference type="PANTHER" id="PTHR30153:SF2">
    <property type="entry name" value="REPLICATIVE DNA HELICASE"/>
    <property type="match status" value="1"/>
</dbReference>
<comment type="similarity">
    <text evidence="1 14">Belongs to the helicase family. DnaB subfamily.</text>
</comment>
<comment type="caution">
    <text evidence="17">The sequence shown here is derived from an EMBL/GenBank/DDBJ whole genome shotgun (WGS) entry which is preliminary data.</text>
</comment>
<dbReference type="InterPro" id="IPR016136">
    <property type="entry name" value="DNA_helicase_N/primase_C"/>
</dbReference>
<dbReference type="InterPro" id="IPR036185">
    <property type="entry name" value="DNA_heli_DnaB-like_N_sf"/>
</dbReference>
<dbReference type="PROSITE" id="PS51199">
    <property type="entry name" value="SF4_HELICASE"/>
    <property type="match status" value="1"/>
</dbReference>
<evidence type="ECO:0000256" key="3">
    <source>
        <dbReference type="ARBA" id="ARBA00022515"/>
    </source>
</evidence>
<comment type="subunit">
    <text evidence="2">Homohexamer.</text>
</comment>
<gene>
    <name evidence="17" type="ORF">NBRC116598_16640</name>
</gene>
<evidence type="ECO:0000256" key="5">
    <source>
        <dbReference type="ARBA" id="ARBA00022741"/>
    </source>
</evidence>
<evidence type="ECO:0000256" key="10">
    <source>
        <dbReference type="ARBA" id="ARBA00023235"/>
    </source>
</evidence>
<evidence type="ECO:0000313" key="18">
    <source>
        <dbReference type="Proteomes" id="UP001441944"/>
    </source>
</evidence>
<dbReference type="GO" id="GO:0004386">
    <property type="term" value="F:helicase activity"/>
    <property type="evidence" value="ECO:0007669"/>
    <property type="project" value="UniProtKB-KW"/>
</dbReference>
<protein>
    <recommendedName>
        <fullName evidence="13 14">Replicative DNA helicase</fullName>
        <ecNumber evidence="13 14">5.6.2.3</ecNumber>
    </recommendedName>
</protein>
<dbReference type="EMBL" id="BAABWU010000005">
    <property type="protein sequence ID" value="GAA6196220.1"/>
    <property type="molecule type" value="Genomic_DNA"/>
</dbReference>
<keyword evidence="9 14" id="KW-0238">DNA-binding</keyword>
<dbReference type="NCBIfam" id="NF006606">
    <property type="entry name" value="PRK09165.1"/>
    <property type="match status" value="1"/>
</dbReference>
<keyword evidence="4 14" id="KW-0235">DNA replication</keyword>
<dbReference type="InterPro" id="IPR007692">
    <property type="entry name" value="DNA_helicase_DnaB"/>
</dbReference>
<dbReference type="Gene3D" id="3.40.50.300">
    <property type="entry name" value="P-loop containing nucleotide triphosphate hydrolases"/>
    <property type="match status" value="1"/>
</dbReference>
<keyword evidence="6 14" id="KW-0378">Hydrolase</keyword>
<evidence type="ECO:0000256" key="8">
    <source>
        <dbReference type="ARBA" id="ARBA00022840"/>
    </source>
</evidence>
<dbReference type="Pfam" id="PF03796">
    <property type="entry name" value="DnaB_C"/>
    <property type="match status" value="1"/>
</dbReference>
<keyword evidence="3 14" id="KW-0639">Primosome</keyword>
<proteinExistence type="inferred from homology"/>
<evidence type="ECO:0000256" key="7">
    <source>
        <dbReference type="ARBA" id="ARBA00022806"/>
    </source>
</evidence>
<evidence type="ECO:0000256" key="12">
    <source>
        <dbReference type="ARBA" id="ARBA00048954"/>
    </source>
</evidence>
<dbReference type="Gene3D" id="1.10.860.10">
    <property type="entry name" value="DNAb Helicase, Chain A"/>
    <property type="match status" value="1"/>
</dbReference>
<feature type="domain" description="SF4 helicase" evidence="16">
    <location>
        <begin position="244"/>
        <end position="539"/>
    </location>
</feature>
<evidence type="ECO:0000256" key="14">
    <source>
        <dbReference type="RuleBase" id="RU362085"/>
    </source>
</evidence>
<keyword evidence="7 14" id="KW-0347">Helicase</keyword>
<dbReference type="PANTHER" id="PTHR30153">
    <property type="entry name" value="REPLICATIVE DNA HELICASE DNAB"/>
    <property type="match status" value="1"/>
</dbReference>
<accession>A0ABQ0AK20</accession>
<dbReference type="SUPFAM" id="SSF48024">
    <property type="entry name" value="N-terminal domain of DnaB helicase"/>
    <property type="match status" value="1"/>
</dbReference>
<dbReference type="InterPro" id="IPR007693">
    <property type="entry name" value="DNA_helicase_DnaB-like_N"/>
</dbReference>
<evidence type="ECO:0000256" key="6">
    <source>
        <dbReference type="ARBA" id="ARBA00022801"/>
    </source>
</evidence>
<dbReference type="EC" id="5.6.2.3" evidence="13 14"/>
<keyword evidence="5 14" id="KW-0547">Nucleotide-binding</keyword>
<evidence type="ECO:0000256" key="1">
    <source>
        <dbReference type="ARBA" id="ARBA00008428"/>
    </source>
</evidence>
<evidence type="ECO:0000256" key="9">
    <source>
        <dbReference type="ARBA" id="ARBA00023125"/>
    </source>
</evidence>
<keyword evidence="8 14" id="KW-0067">ATP-binding</keyword>
<sequence length="548" mass="59623">MNDIPPSAPLPDEMPDHISSEMPDEMAHDMAADPIAVGQALAPVGQASVGQASAGQTGMPVASASVEAAIELPHSVEAEQQLLGAILTNNDVYDRIASIINATHFYDPVHTRIYEIAAARISKNALASPVTLKAFMEDDEGLKELGGPAYLAKLAGASISAFAVRDYAQMIYDLAIRRELIALGQSISDKARRVDVASEPKEQIVEAEQSLYQLAEQGQTESGFKSFLKAVTEAVNVTNEAYQRGGGMAGVSTGLADLDKQLGGLHPSDLLILAGRPSMGKTSLATNIAFNVAKAYKKGVKPDGTEGAIDGGVVGFFSLEMSAEQLAGRVLAEASEISSHKIRQGDMTEGEFRRFVQAAKDLESCPLFIDDTPALPISQLAARARRLKRTHGLDVLVIDYLQLCRGMAENRVNEIAEISMGMKAIAKELQIPVIALSQLSRQVENRDDKRPQLSDLRESGSIEQDADVVMFVFREEYYKEREKPGDHELDKMEEWKTAMERLHAKAEVIVGKQRHGPIGTVELSFTAEFTRFGNLAKEWQNGPREDEY</sequence>
<evidence type="ECO:0000259" key="16">
    <source>
        <dbReference type="PROSITE" id="PS51199"/>
    </source>
</evidence>
<dbReference type="SUPFAM" id="SSF52540">
    <property type="entry name" value="P-loop containing nucleoside triphosphate hydrolases"/>
    <property type="match status" value="1"/>
</dbReference>
<evidence type="ECO:0000256" key="4">
    <source>
        <dbReference type="ARBA" id="ARBA00022705"/>
    </source>
</evidence>
<dbReference type="NCBIfam" id="TIGR00665">
    <property type="entry name" value="DnaB"/>
    <property type="match status" value="1"/>
</dbReference>
<dbReference type="InterPro" id="IPR027417">
    <property type="entry name" value="P-loop_NTPase"/>
</dbReference>
<dbReference type="InterPro" id="IPR007694">
    <property type="entry name" value="DNA_helicase_DnaB-like_C"/>
</dbReference>
<evidence type="ECO:0000256" key="15">
    <source>
        <dbReference type="SAM" id="MobiDB-lite"/>
    </source>
</evidence>
<comment type="catalytic activity">
    <reaction evidence="12 14">
        <text>ATP + H2O = ADP + phosphate + H(+)</text>
        <dbReference type="Rhea" id="RHEA:13065"/>
        <dbReference type="ChEBI" id="CHEBI:15377"/>
        <dbReference type="ChEBI" id="CHEBI:15378"/>
        <dbReference type="ChEBI" id="CHEBI:30616"/>
        <dbReference type="ChEBI" id="CHEBI:43474"/>
        <dbReference type="ChEBI" id="CHEBI:456216"/>
        <dbReference type="EC" id="5.6.2.3"/>
    </reaction>
</comment>
<dbReference type="Pfam" id="PF00772">
    <property type="entry name" value="DnaB"/>
    <property type="match status" value="1"/>
</dbReference>